<dbReference type="EMBL" id="CP026994">
    <property type="protein sequence ID" value="QLH05064.1"/>
    <property type="molecule type" value="Genomic_DNA"/>
</dbReference>
<protein>
    <submittedName>
        <fullName evidence="1">Uncharacterized protein</fullName>
    </submittedName>
</protein>
<dbReference type="KEGG" id="nox:C5F49_06835"/>
<dbReference type="GeneID" id="56061684"/>
<evidence type="ECO:0000313" key="2">
    <source>
        <dbReference type="Proteomes" id="UP000509441"/>
    </source>
</evidence>
<proteinExistence type="predicted"/>
<dbReference type="RefSeq" id="WP_179362298.1">
    <property type="nucleotide sequence ID" value="NZ_CP026994.1"/>
</dbReference>
<accession>A0A7D5R8U1</accession>
<dbReference type="OrthoDB" id="2947at2157"/>
<reference evidence="1 2" key="1">
    <citation type="submission" date="2018-02" db="EMBL/GenBank/DDBJ databases">
        <title>Complete genome of Nitrosopumilus oxyclinae HCE1.</title>
        <authorList>
            <person name="Qin W."/>
            <person name="Zheng Y."/>
            <person name="Stahl D.A."/>
        </authorList>
    </citation>
    <scope>NUCLEOTIDE SEQUENCE [LARGE SCALE GENOMIC DNA]</scope>
    <source>
        <strain evidence="1 2">HCE1</strain>
    </source>
</reference>
<organism evidence="1 2">
    <name type="scientific">Nitrosopumilus oxyclinae</name>
    <dbReference type="NCBI Taxonomy" id="1959104"/>
    <lineage>
        <taxon>Archaea</taxon>
        <taxon>Nitrososphaerota</taxon>
        <taxon>Nitrososphaeria</taxon>
        <taxon>Nitrosopumilales</taxon>
        <taxon>Nitrosopumilaceae</taxon>
        <taxon>Nitrosopumilus</taxon>
    </lineage>
</organism>
<dbReference type="Proteomes" id="UP000509441">
    <property type="component" value="Chromosome"/>
</dbReference>
<gene>
    <name evidence="1" type="ORF">C5F49_06835</name>
</gene>
<dbReference type="AlphaFoldDB" id="A0A7D5R8U1"/>
<sequence length="163" mass="17995">MKIDPHIENATKAIHNAKIVRNTSKKLLAKKFNSHPEHIAKLSKIMQSVVSSTDKAMKGAKLAESRAKSRLAAVKKETSKTITHTRNAKYAAIVSRKSANAALITSKKMTTPQLEKKYQKTYNIQIESSIRAAMVAENEIVKATIASKTARIAARMALKELQI</sequence>
<evidence type="ECO:0000313" key="1">
    <source>
        <dbReference type="EMBL" id="QLH05064.1"/>
    </source>
</evidence>
<keyword evidence="2" id="KW-1185">Reference proteome</keyword>
<name>A0A7D5R8U1_9ARCH</name>